<gene>
    <name evidence="1" type="ORF">A7P85_00410</name>
</gene>
<dbReference type="RefSeq" id="WP_155733220.1">
    <property type="nucleotide sequence ID" value="NZ_LXSF01000001.1"/>
</dbReference>
<evidence type="ECO:0000313" key="2">
    <source>
        <dbReference type="Proteomes" id="UP000078003"/>
    </source>
</evidence>
<protein>
    <recommendedName>
        <fullName evidence="3">SMI1/KNR4 family protein</fullName>
    </recommendedName>
</protein>
<comment type="caution">
    <text evidence="1">The sequence shown here is derived from an EMBL/GenBank/DDBJ whole genome shotgun (WGS) entry which is preliminary data.</text>
</comment>
<sequence>MMDKVENLFSGAYMKFLARYPKGLAYAKFQPANKTDNDEYLFGSIWDSNTIFQQDFSDSPNYLMPSVIADYLASNEVDICFNAPDVFSLNEVRRMRAFGLCDTGFISFNPADSSVCIVYADGFIDRIANSFDEFILSLHE</sequence>
<dbReference type="EMBL" id="LXSF01000001">
    <property type="protein sequence ID" value="OAM18184.1"/>
    <property type="molecule type" value="Genomic_DNA"/>
</dbReference>
<reference evidence="2" key="1">
    <citation type="submission" date="2016-05" db="EMBL/GenBank/DDBJ databases">
        <title>Draft genome of Corynebacterium afermentans subsp. afermentans LCDC 88199T.</title>
        <authorList>
            <person name="Bernier A.-M."/>
            <person name="Bernard K."/>
        </authorList>
    </citation>
    <scope>NUCLEOTIDE SEQUENCE [LARGE SCALE GENOMIC DNA]</scope>
    <source>
        <strain evidence="2">NML01-0328</strain>
    </source>
</reference>
<proteinExistence type="predicted"/>
<evidence type="ECO:0008006" key="3">
    <source>
        <dbReference type="Google" id="ProtNLM"/>
    </source>
</evidence>
<dbReference type="Proteomes" id="UP000078003">
    <property type="component" value="Unassembled WGS sequence"/>
</dbReference>
<dbReference type="AlphaFoldDB" id="A0A1A9RIH9"/>
<accession>A0A1A9RIH9</accession>
<name>A0A1A9RIH9_EIKCO</name>
<evidence type="ECO:0000313" key="1">
    <source>
        <dbReference type="EMBL" id="OAM18184.1"/>
    </source>
</evidence>
<organism evidence="1 2">
    <name type="scientific">Eikenella corrodens</name>
    <dbReference type="NCBI Taxonomy" id="539"/>
    <lineage>
        <taxon>Bacteria</taxon>
        <taxon>Pseudomonadati</taxon>
        <taxon>Pseudomonadota</taxon>
        <taxon>Betaproteobacteria</taxon>
        <taxon>Neisseriales</taxon>
        <taxon>Neisseriaceae</taxon>
        <taxon>Eikenella</taxon>
    </lineage>
</organism>